<evidence type="ECO:0000313" key="3">
    <source>
        <dbReference type="Proteomes" id="UP000593571"/>
    </source>
</evidence>
<feature type="region of interest" description="Disordered" evidence="1">
    <location>
        <begin position="1"/>
        <end position="22"/>
    </location>
</feature>
<dbReference type="Proteomes" id="UP000593571">
    <property type="component" value="Unassembled WGS sequence"/>
</dbReference>
<proteinExistence type="predicted"/>
<comment type="caution">
    <text evidence="2">The sequence shown here is derived from an EMBL/GenBank/DDBJ whole genome shotgun (WGS) entry which is preliminary data.</text>
</comment>
<accession>A0A7J8IFK9</accession>
<name>A0A7J8IFK9_ROUAE</name>
<reference evidence="2 3" key="1">
    <citation type="journal article" date="2020" name="Nature">
        <title>Six reference-quality genomes reveal evolution of bat adaptations.</title>
        <authorList>
            <person name="Jebb D."/>
            <person name="Huang Z."/>
            <person name="Pippel M."/>
            <person name="Hughes G.M."/>
            <person name="Lavrichenko K."/>
            <person name="Devanna P."/>
            <person name="Winkler S."/>
            <person name="Jermiin L.S."/>
            <person name="Skirmuntt E.C."/>
            <person name="Katzourakis A."/>
            <person name="Burkitt-Gray L."/>
            <person name="Ray D.A."/>
            <person name="Sullivan K.A.M."/>
            <person name="Roscito J.G."/>
            <person name="Kirilenko B.M."/>
            <person name="Davalos L.M."/>
            <person name="Corthals A.P."/>
            <person name="Power M.L."/>
            <person name="Jones G."/>
            <person name="Ransome R.D."/>
            <person name="Dechmann D.K.N."/>
            <person name="Locatelli A.G."/>
            <person name="Puechmaille S.J."/>
            <person name="Fedrigo O."/>
            <person name="Jarvis E.D."/>
            <person name="Hiller M."/>
            <person name="Vernes S.C."/>
            <person name="Myers E.W."/>
            <person name="Teeling E.C."/>
        </authorList>
    </citation>
    <scope>NUCLEOTIDE SEQUENCE [LARGE SCALE GENOMIC DNA]</scope>
    <source>
        <strain evidence="2">MRouAeg1</strain>
        <tissue evidence="2">Muscle</tissue>
    </source>
</reference>
<organism evidence="2 3">
    <name type="scientific">Rousettus aegyptiacus</name>
    <name type="common">Egyptian fruit bat</name>
    <name type="synonym">Pteropus aegyptiacus</name>
    <dbReference type="NCBI Taxonomy" id="9407"/>
    <lineage>
        <taxon>Eukaryota</taxon>
        <taxon>Metazoa</taxon>
        <taxon>Chordata</taxon>
        <taxon>Craniata</taxon>
        <taxon>Vertebrata</taxon>
        <taxon>Euteleostomi</taxon>
        <taxon>Mammalia</taxon>
        <taxon>Eutheria</taxon>
        <taxon>Laurasiatheria</taxon>
        <taxon>Chiroptera</taxon>
        <taxon>Yinpterochiroptera</taxon>
        <taxon>Pteropodoidea</taxon>
        <taxon>Pteropodidae</taxon>
        <taxon>Rousettinae</taxon>
        <taxon>Rousettus</taxon>
    </lineage>
</organism>
<dbReference type="EMBL" id="JACASE010000003">
    <property type="protein sequence ID" value="KAF6483343.1"/>
    <property type="molecule type" value="Genomic_DNA"/>
</dbReference>
<dbReference type="AlphaFoldDB" id="A0A7J8IFK9"/>
<sequence length="87" mass="9372">MVPGLQVRTTGPTSLPRCTGPATKLTGAGPPPCMRCRQLTAGGMFRNNTLNMYMEKSIVTGVGNCITSYDRLNFQPSYNVSKPSICD</sequence>
<gene>
    <name evidence="2" type="ORF">HJG63_001935</name>
</gene>
<keyword evidence="3" id="KW-1185">Reference proteome</keyword>
<evidence type="ECO:0000313" key="2">
    <source>
        <dbReference type="EMBL" id="KAF6483343.1"/>
    </source>
</evidence>
<protein>
    <submittedName>
        <fullName evidence="2">Uncharacterized protein</fullName>
    </submittedName>
</protein>
<evidence type="ECO:0000256" key="1">
    <source>
        <dbReference type="SAM" id="MobiDB-lite"/>
    </source>
</evidence>